<dbReference type="Proteomes" id="UP000323884">
    <property type="component" value="Unassembled WGS sequence"/>
</dbReference>
<dbReference type="EMBL" id="VTRU01000003">
    <property type="protein sequence ID" value="TZF94876.1"/>
    <property type="molecule type" value="Genomic_DNA"/>
</dbReference>
<dbReference type="OrthoDB" id="644381at2"/>
<keyword evidence="1" id="KW-0812">Transmembrane</keyword>
<sequence>MNNKTIRFPILNFTFIIYICKVYLKKLITLFSNQSLDITTYVLLNNKYKINVLLDSGSGKDSFWLSENLMNTLGIKKEMLQVMEKKSEFNPDLTTKFYNGDIGSISTSFATLKNLKSLL</sequence>
<dbReference type="RefSeq" id="WP_149387866.1">
    <property type="nucleotide sequence ID" value="NZ_VTRU01000003.1"/>
</dbReference>
<reference evidence="2 3" key="1">
    <citation type="submission" date="2019-08" db="EMBL/GenBank/DDBJ databases">
        <title>Draft genome sequence of Chryseobacterium sp. Gsoil 183.</title>
        <authorList>
            <person name="Im W.-T."/>
        </authorList>
    </citation>
    <scope>NUCLEOTIDE SEQUENCE [LARGE SCALE GENOMIC DNA]</scope>
    <source>
        <strain evidence="2 3">Gsoil 183</strain>
    </source>
</reference>
<keyword evidence="1" id="KW-1133">Transmembrane helix</keyword>
<evidence type="ECO:0008006" key="4">
    <source>
        <dbReference type="Google" id="ProtNLM"/>
    </source>
</evidence>
<keyword evidence="3" id="KW-1185">Reference proteome</keyword>
<keyword evidence="1" id="KW-0472">Membrane</keyword>
<feature type="transmembrane region" description="Helical" evidence="1">
    <location>
        <begin position="6"/>
        <end position="24"/>
    </location>
</feature>
<gene>
    <name evidence="2" type="ORF">FW781_13320</name>
</gene>
<evidence type="ECO:0000313" key="3">
    <source>
        <dbReference type="Proteomes" id="UP000323884"/>
    </source>
</evidence>
<name>A0A5D8ZKE8_9FLAO</name>
<evidence type="ECO:0000256" key="1">
    <source>
        <dbReference type="SAM" id="Phobius"/>
    </source>
</evidence>
<organism evidence="2 3">
    <name type="scientific">Chryseobacterium panacisoli</name>
    <dbReference type="NCBI Taxonomy" id="1807141"/>
    <lineage>
        <taxon>Bacteria</taxon>
        <taxon>Pseudomonadati</taxon>
        <taxon>Bacteroidota</taxon>
        <taxon>Flavobacteriia</taxon>
        <taxon>Flavobacteriales</taxon>
        <taxon>Weeksellaceae</taxon>
        <taxon>Chryseobacterium group</taxon>
        <taxon>Chryseobacterium</taxon>
    </lineage>
</organism>
<dbReference type="AlphaFoldDB" id="A0A5D8ZKE8"/>
<evidence type="ECO:0000313" key="2">
    <source>
        <dbReference type="EMBL" id="TZF94876.1"/>
    </source>
</evidence>
<accession>A0A5D8ZKE8</accession>
<comment type="caution">
    <text evidence="2">The sequence shown here is derived from an EMBL/GenBank/DDBJ whole genome shotgun (WGS) entry which is preliminary data.</text>
</comment>
<proteinExistence type="predicted"/>
<protein>
    <recommendedName>
        <fullName evidence="4">Aspartyl protease</fullName>
    </recommendedName>
</protein>